<keyword evidence="7" id="KW-1185">Reference proteome</keyword>
<dbReference type="InterPro" id="IPR011761">
    <property type="entry name" value="ATP-grasp"/>
</dbReference>
<sequence>MNLNEWMDSRMKTIVFIGSNEFGTSKEALTIAKQMGYFVVLLTDKSKLMTNNHGFSEVNQIIFMKNLMDEQQVIDRITKLKEEGKHICACLSFIDPFVSYAARISKSVGLAQISVNSLYLMEDKIKVREKLANLPITPFYTAFHFGDSPKVFEMKYKEHFPLIVKPPISNGSKDVLFVNSIEMLEDALILLQKKHPKSSLLIEEYLLGPQFLAEIVVYNNKITVVGIIAQEVIYNGRFIVIGYKFPARVNTDDYKNLCQSISSIVEQTGLTNGSCHVEMKLVQGEWKLIEINPRMSGGVMNRIIEEGTGINLVKEIIKMYLGEEPTLIETRKQYVYARYLTIGSRGKLLKVTGKELALMHDGVKYVYIKPLKGKILSNPYSMGNRYACIIAASESEEKAEAIALAAAKEIKFYLAPI</sequence>
<dbReference type="GO" id="GO:0016874">
    <property type="term" value="F:ligase activity"/>
    <property type="evidence" value="ECO:0007669"/>
    <property type="project" value="UniProtKB-KW"/>
</dbReference>
<dbReference type="InterPro" id="IPR005479">
    <property type="entry name" value="CPAse_ATP-bd"/>
</dbReference>
<dbReference type="Proteomes" id="UP000325517">
    <property type="component" value="Chromosome"/>
</dbReference>
<dbReference type="InterPro" id="IPR040570">
    <property type="entry name" value="LAL_C2"/>
</dbReference>
<dbReference type="GO" id="GO:0046872">
    <property type="term" value="F:metal ion binding"/>
    <property type="evidence" value="ECO:0007669"/>
    <property type="project" value="InterPro"/>
</dbReference>
<dbReference type="Gene3D" id="3.40.50.20">
    <property type="match status" value="1"/>
</dbReference>
<organism evidence="6 7">
    <name type="scientific">Psychrobacillus glaciei</name>
    <dbReference type="NCBI Taxonomy" id="2283160"/>
    <lineage>
        <taxon>Bacteria</taxon>
        <taxon>Bacillati</taxon>
        <taxon>Bacillota</taxon>
        <taxon>Bacilli</taxon>
        <taxon>Bacillales</taxon>
        <taxon>Bacillaceae</taxon>
        <taxon>Psychrobacillus</taxon>
    </lineage>
</organism>
<evidence type="ECO:0000313" key="7">
    <source>
        <dbReference type="Proteomes" id="UP000325517"/>
    </source>
</evidence>
<dbReference type="Pfam" id="PF18603">
    <property type="entry name" value="LAL_C2"/>
    <property type="match status" value="1"/>
</dbReference>
<proteinExistence type="predicted"/>
<evidence type="ECO:0000256" key="3">
    <source>
        <dbReference type="ARBA" id="ARBA00022840"/>
    </source>
</evidence>
<reference evidence="6 7" key="1">
    <citation type="submission" date="2018-07" db="EMBL/GenBank/DDBJ databases">
        <title>Complete genome sequence of Psychrobacillus sp. PB01, isolated from iceberg, and comparative genome analysis of Psychrobacillus strains.</title>
        <authorList>
            <person name="Lee P.C."/>
        </authorList>
    </citation>
    <scope>NUCLEOTIDE SEQUENCE [LARGE SCALE GENOMIC DNA]</scope>
    <source>
        <strain evidence="6 7">PB01</strain>
    </source>
</reference>
<dbReference type="GO" id="GO:0005524">
    <property type="term" value="F:ATP binding"/>
    <property type="evidence" value="ECO:0007669"/>
    <property type="project" value="UniProtKB-UniRule"/>
</dbReference>
<feature type="domain" description="ATP-grasp" evidence="5">
    <location>
        <begin position="126"/>
        <end position="321"/>
    </location>
</feature>
<dbReference type="AlphaFoldDB" id="A0A5J6SJQ7"/>
<evidence type="ECO:0000256" key="1">
    <source>
        <dbReference type="ARBA" id="ARBA00022598"/>
    </source>
</evidence>
<dbReference type="SUPFAM" id="SSF56059">
    <property type="entry name" value="Glutathione synthetase ATP-binding domain-like"/>
    <property type="match status" value="1"/>
</dbReference>
<dbReference type="OrthoDB" id="9803907at2"/>
<evidence type="ECO:0000259" key="5">
    <source>
        <dbReference type="PROSITE" id="PS50975"/>
    </source>
</evidence>
<dbReference type="Pfam" id="PF13535">
    <property type="entry name" value="ATP-grasp_4"/>
    <property type="match status" value="1"/>
</dbReference>
<dbReference type="InterPro" id="IPR052032">
    <property type="entry name" value="ATP-dep_AA_Ligase"/>
</dbReference>
<accession>A0A5J6SJQ7</accession>
<dbReference type="EMBL" id="CP031223">
    <property type="protein sequence ID" value="QFF97653.1"/>
    <property type="molecule type" value="Genomic_DNA"/>
</dbReference>
<dbReference type="KEGG" id="psyo:PB01_01865"/>
<keyword evidence="1" id="KW-0436">Ligase</keyword>
<dbReference type="Gene3D" id="3.30.470.20">
    <property type="entry name" value="ATP-grasp fold, B domain"/>
    <property type="match status" value="1"/>
</dbReference>
<keyword evidence="2 4" id="KW-0547">Nucleotide-binding</keyword>
<dbReference type="PROSITE" id="PS50975">
    <property type="entry name" value="ATP_GRASP"/>
    <property type="match status" value="1"/>
</dbReference>
<keyword evidence="3 4" id="KW-0067">ATP-binding</keyword>
<dbReference type="PANTHER" id="PTHR43585:SF2">
    <property type="entry name" value="ATP-GRASP ENZYME FSQD"/>
    <property type="match status" value="1"/>
</dbReference>
<name>A0A5J6SJQ7_9BACI</name>
<protein>
    <submittedName>
        <fullName evidence="6">ATP-grasp domain-containing protein</fullName>
    </submittedName>
</protein>
<gene>
    <name evidence="6" type="ORF">PB01_01865</name>
</gene>
<dbReference type="PROSITE" id="PS00867">
    <property type="entry name" value="CPSASE_2"/>
    <property type="match status" value="1"/>
</dbReference>
<dbReference type="PANTHER" id="PTHR43585">
    <property type="entry name" value="FUMIPYRROLE BIOSYNTHESIS PROTEIN C"/>
    <property type="match status" value="1"/>
</dbReference>
<evidence type="ECO:0000256" key="2">
    <source>
        <dbReference type="ARBA" id="ARBA00022741"/>
    </source>
</evidence>
<evidence type="ECO:0000313" key="6">
    <source>
        <dbReference type="EMBL" id="QFF97653.1"/>
    </source>
</evidence>
<evidence type="ECO:0000256" key="4">
    <source>
        <dbReference type="PROSITE-ProRule" id="PRU00409"/>
    </source>
</evidence>